<dbReference type="UniPathway" id="UPA00060"/>
<evidence type="ECO:0000256" key="12">
    <source>
        <dbReference type="ARBA" id="ARBA00058382"/>
    </source>
</evidence>
<name>A0A2R6Y170_9BACL</name>
<dbReference type="CDD" id="cd01712">
    <property type="entry name" value="PPase_ThiI"/>
    <property type="match status" value="1"/>
</dbReference>
<keyword evidence="3 19" id="KW-0963">Cytoplasm</keyword>
<dbReference type="GO" id="GO:0009228">
    <property type="term" value="P:thiamine biosynthetic process"/>
    <property type="evidence" value="ECO:0007669"/>
    <property type="project" value="UniProtKB-KW"/>
</dbReference>
<evidence type="ECO:0000256" key="13">
    <source>
        <dbReference type="ARBA" id="ARBA00061472"/>
    </source>
</evidence>
<feature type="binding site" evidence="19">
    <location>
        <begin position="227"/>
        <end position="228"/>
    </location>
    <ligand>
        <name>ATP</name>
        <dbReference type="ChEBI" id="CHEBI:30616"/>
    </ligand>
</feature>
<comment type="pathway">
    <text evidence="2 19">Cofactor biosynthesis; thiamine diphosphate biosynthesis.</text>
</comment>
<comment type="subcellular location">
    <subcellularLocation>
        <location evidence="1 19">Cytoplasm</location>
    </subcellularLocation>
</comment>
<evidence type="ECO:0000256" key="4">
    <source>
        <dbReference type="ARBA" id="ARBA00022555"/>
    </source>
</evidence>
<gene>
    <name evidence="19" type="primary">thiI</name>
    <name evidence="22" type="ORF">BSOLF_0255</name>
</gene>
<dbReference type="AlphaFoldDB" id="A0A2R6Y170"/>
<comment type="caution">
    <text evidence="22">The sequence shown here is derived from an EMBL/GenBank/DDBJ whole genome shotgun (WGS) entry which is preliminary data.</text>
</comment>
<feature type="binding site" evidence="19">
    <location>
        <begin position="252"/>
        <end position="253"/>
    </location>
    <ligand>
        <name>ATP</name>
        <dbReference type="ChEBI" id="CHEBI:30616"/>
    </ligand>
</feature>
<feature type="domain" description="THUMP" evidence="21">
    <location>
        <begin position="96"/>
        <end position="209"/>
    </location>
</feature>
<dbReference type="NCBIfam" id="TIGR00342">
    <property type="entry name" value="tRNA uracil 4-sulfurtransferase ThiI"/>
    <property type="match status" value="1"/>
</dbReference>
<keyword evidence="5 19" id="KW-0808">Transferase</keyword>
<evidence type="ECO:0000256" key="1">
    <source>
        <dbReference type="ARBA" id="ARBA00004496"/>
    </source>
</evidence>
<keyword evidence="6 19" id="KW-0547">Nucleotide-binding</keyword>
<evidence type="ECO:0000256" key="9">
    <source>
        <dbReference type="ARBA" id="ARBA00022977"/>
    </source>
</evidence>
<accession>A0A2R6Y170</accession>
<dbReference type="CDD" id="cd11716">
    <property type="entry name" value="THUMP_ThiI"/>
    <property type="match status" value="1"/>
</dbReference>
<dbReference type="PROSITE" id="PS51165">
    <property type="entry name" value="THUMP"/>
    <property type="match status" value="1"/>
</dbReference>
<evidence type="ECO:0000256" key="6">
    <source>
        <dbReference type="ARBA" id="ARBA00022741"/>
    </source>
</evidence>
<dbReference type="GO" id="GO:0052837">
    <property type="term" value="P:thiazole biosynthetic process"/>
    <property type="evidence" value="ECO:0007669"/>
    <property type="project" value="TreeGrafter"/>
</dbReference>
<dbReference type="InterPro" id="IPR014729">
    <property type="entry name" value="Rossmann-like_a/b/a_fold"/>
</dbReference>
<evidence type="ECO:0000256" key="5">
    <source>
        <dbReference type="ARBA" id="ARBA00022679"/>
    </source>
</evidence>
<evidence type="ECO:0000256" key="19">
    <source>
        <dbReference type="HAMAP-Rule" id="MF_00021"/>
    </source>
</evidence>
<protein>
    <recommendedName>
        <fullName evidence="15 19">Probable tRNA sulfurtransferase</fullName>
        <ecNumber evidence="14 19">2.8.1.4</ecNumber>
    </recommendedName>
    <alternativeName>
        <fullName evidence="16 19">Sulfur carrier protein ThiS sulfurtransferase</fullName>
    </alternativeName>
    <alternativeName>
        <fullName evidence="17 19">Thiamine biosynthesis protein ThiI</fullName>
    </alternativeName>
    <alternativeName>
        <fullName evidence="18 19">tRNA 4-thiouridine synthase</fullName>
    </alternativeName>
</protein>
<dbReference type="GO" id="GO:0004810">
    <property type="term" value="F:CCA tRNA nucleotidyltransferase activity"/>
    <property type="evidence" value="ECO:0007669"/>
    <property type="project" value="InterPro"/>
</dbReference>
<evidence type="ECO:0000256" key="2">
    <source>
        <dbReference type="ARBA" id="ARBA00004948"/>
    </source>
</evidence>
<feature type="compositionally biased region" description="Polar residues" evidence="20">
    <location>
        <begin position="13"/>
        <end position="22"/>
    </location>
</feature>
<dbReference type="InterPro" id="IPR049961">
    <property type="entry name" value="ThiI_N"/>
</dbReference>
<dbReference type="InterPro" id="IPR049962">
    <property type="entry name" value="THUMP_ThiI"/>
</dbReference>
<dbReference type="HAMAP" id="MF_00021">
    <property type="entry name" value="ThiI"/>
    <property type="match status" value="1"/>
</dbReference>
<dbReference type="Proteomes" id="UP000244338">
    <property type="component" value="Unassembled WGS sequence"/>
</dbReference>
<comment type="catalytic activity">
    <reaction evidence="11 19">
        <text>[ThiS sulfur-carrier protein]-C-terminal Gly-Gly-AMP + S-sulfanyl-L-cysteinyl-[cysteine desulfurase] + AH2 = [ThiS sulfur-carrier protein]-C-terminal-Gly-aminoethanethioate + L-cysteinyl-[cysteine desulfurase] + A + AMP + 2 H(+)</text>
        <dbReference type="Rhea" id="RHEA:43340"/>
        <dbReference type="Rhea" id="RHEA-COMP:12157"/>
        <dbReference type="Rhea" id="RHEA-COMP:12158"/>
        <dbReference type="Rhea" id="RHEA-COMP:12910"/>
        <dbReference type="Rhea" id="RHEA-COMP:19908"/>
        <dbReference type="ChEBI" id="CHEBI:13193"/>
        <dbReference type="ChEBI" id="CHEBI:15378"/>
        <dbReference type="ChEBI" id="CHEBI:17499"/>
        <dbReference type="ChEBI" id="CHEBI:29950"/>
        <dbReference type="ChEBI" id="CHEBI:61963"/>
        <dbReference type="ChEBI" id="CHEBI:90618"/>
        <dbReference type="ChEBI" id="CHEBI:232372"/>
        <dbReference type="ChEBI" id="CHEBI:456215"/>
    </reaction>
</comment>
<dbReference type="GO" id="GO:0000049">
    <property type="term" value="F:tRNA binding"/>
    <property type="evidence" value="ECO:0007669"/>
    <property type="project" value="UniProtKB-UniRule"/>
</dbReference>
<evidence type="ECO:0000256" key="15">
    <source>
        <dbReference type="ARBA" id="ARBA00071867"/>
    </source>
</evidence>
<evidence type="ECO:0000256" key="8">
    <source>
        <dbReference type="ARBA" id="ARBA00022884"/>
    </source>
</evidence>
<feature type="region of interest" description="Disordered" evidence="20">
    <location>
        <begin position="1"/>
        <end position="22"/>
    </location>
</feature>
<dbReference type="InterPro" id="IPR054173">
    <property type="entry name" value="ThiI_fer"/>
</dbReference>
<dbReference type="Pfam" id="PF02926">
    <property type="entry name" value="THUMP"/>
    <property type="match status" value="1"/>
</dbReference>
<keyword evidence="9 19" id="KW-0784">Thiamine biosynthesis</keyword>
<dbReference type="SUPFAM" id="SSF52402">
    <property type="entry name" value="Adenine nucleotide alpha hydrolases-like"/>
    <property type="match status" value="1"/>
</dbReference>
<dbReference type="Pfam" id="PF22025">
    <property type="entry name" value="ThiI_fer"/>
    <property type="match status" value="1"/>
</dbReference>
<sequence>MGNDRINSDHNETVYQNDTASTDRSVRAEQANLAQKSVEQTVIVRFGELSLKGKNHAQFEQQMVNNIRARLKDFPALTFIRGHNRLYVQLNGTPFAEVRARLEKIFGLKSFSPAWRVGLAWDDLLKAALQYVDEALQKLPFNDGVAEKTFKVSARRALKSYPYTSQEIPQMLGRELLKRFPALKVDVHNPQFALMVEVRREGIFLYHETYAGGGGFPLGTSGKVLLLLSGGIDSPVAGWYMLRKGITLEAVYFHAPPYTSEQAKQKVIDLAHVLATWGERVKLYIVPFTEIQEAIRDTTKEAYLTTIMRRYMLRIATRIAEREKILALATGESLGQVASQTLESMHTIGAATYLPVLRPLLGFDKTEIIERARAIGTYDISIRPYDDCCVLFTPGAPVTRPKKGDIDLAEERSGMDEAGMIERALSDMEVIVLDRKKPAPRVYGGPVVEERLKELYL</sequence>
<comment type="catalytic activity">
    <reaction evidence="10 19">
        <text>[ThiI sulfur-carrier protein]-S-sulfanyl-L-cysteine + a uridine in tRNA + 2 reduced [2Fe-2S]-[ferredoxin] + ATP + H(+) = [ThiI sulfur-carrier protein]-L-cysteine + a 4-thiouridine in tRNA + 2 oxidized [2Fe-2S]-[ferredoxin] + AMP + diphosphate</text>
        <dbReference type="Rhea" id="RHEA:24176"/>
        <dbReference type="Rhea" id="RHEA-COMP:10000"/>
        <dbReference type="Rhea" id="RHEA-COMP:10001"/>
        <dbReference type="Rhea" id="RHEA-COMP:13337"/>
        <dbReference type="Rhea" id="RHEA-COMP:13338"/>
        <dbReference type="Rhea" id="RHEA-COMP:13339"/>
        <dbReference type="Rhea" id="RHEA-COMP:13340"/>
        <dbReference type="ChEBI" id="CHEBI:15378"/>
        <dbReference type="ChEBI" id="CHEBI:29950"/>
        <dbReference type="ChEBI" id="CHEBI:30616"/>
        <dbReference type="ChEBI" id="CHEBI:33019"/>
        <dbReference type="ChEBI" id="CHEBI:33737"/>
        <dbReference type="ChEBI" id="CHEBI:33738"/>
        <dbReference type="ChEBI" id="CHEBI:61963"/>
        <dbReference type="ChEBI" id="CHEBI:65315"/>
        <dbReference type="ChEBI" id="CHEBI:136798"/>
        <dbReference type="ChEBI" id="CHEBI:456215"/>
        <dbReference type="EC" id="2.8.1.4"/>
    </reaction>
</comment>
<evidence type="ECO:0000256" key="16">
    <source>
        <dbReference type="ARBA" id="ARBA00075337"/>
    </source>
</evidence>
<evidence type="ECO:0000256" key="20">
    <source>
        <dbReference type="SAM" id="MobiDB-lite"/>
    </source>
</evidence>
<keyword evidence="8 19" id="KW-0694">RNA-binding</keyword>
<dbReference type="InterPro" id="IPR050102">
    <property type="entry name" value="tRNA_sulfurtransferase_ThiI"/>
</dbReference>
<dbReference type="GO" id="GO:0005829">
    <property type="term" value="C:cytosol"/>
    <property type="evidence" value="ECO:0007669"/>
    <property type="project" value="TreeGrafter"/>
</dbReference>
<dbReference type="GO" id="GO:0009229">
    <property type="term" value="P:thiamine diphosphate biosynthetic process"/>
    <property type="evidence" value="ECO:0007669"/>
    <property type="project" value="UniProtKB-UniRule"/>
</dbReference>
<evidence type="ECO:0000256" key="3">
    <source>
        <dbReference type="ARBA" id="ARBA00022490"/>
    </source>
</evidence>
<dbReference type="SUPFAM" id="SSF143437">
    <property type="entry name" value="THUMP domain-like"/>
    <property type="match status" value="1"/>
</dbReference>
<dbReference type="Gene3D" id="3.40.50.620">
    <property type="entry name" value="HUPs"/>
    <property type="match status" value="1"/>
</dbReference>
<keyword evidence="4 19" id="KW-0820">tRNA-binding</keyword>
<feature type="binding site" evidence="19">
    <location>
        <position position="340"/>
    </location>
    <ligand>
        <name>ATP</name>
        <dbReference type="ChEBI" id="CHEBI:30616"/>
    </ligand>
</feature>
<evidence type="ECO:0000313" key="22">
    <source>
        <dbReference type="EMBL" id="PTQ56423.1"/>
    </source>
</evidence>
<dbReference type="SMART" id="SM00981">
    <property type="entry name" value="THUMP"/>
    <property type="match status" value="1"/>
</dbReference>
<dbReference type="Pfam" id="PF02568">
    <property type="entry name" value="ThiI"/>
    <property type="match status" value="1"/>
</dbReference>
<evidence type="ECO:0000256" key="14">
    <source>
        <dbReference type="ARBA" id="ARBA00066827"/>
    </source>
</evidence>
<dbReference type="Gene3D" id="3.30.2130.30">
    <property type="match status" value="1"/>
</dbReference>
<comment type="similarity">
    <text evidence="13 19">Belongs to the ThiI family.</text>
</comment>
<dbReference type="FunFam" id="3.40.50.620:FF:000053">
    <property type="entry name" value="Probable tRNA sulfurtransferase"/>
    <property type="match status" value="1"/>
</dbReference>
<evidence type="ECO:0000259" key="21">
    <source>
        <dbReference type="PROSITE" id="PS51165"/>
    </source>
</evidence>
<evidence type="ECO:0000256" key="18">
    <source>
        <dbReference type="ARBA" id="ARBA00080570"/>
    </source>
</evidence>
<reference evidence="23" key="1">
    <citation type="journal article" date="2018" name="Sci. Rep.">
        <title>Lignite coal burning seam in the remote Altai Mountains harbors a hydrogen-driven thermophilic microbial community.</title>
        <authorList>
            <person name="Kadnikov V.V."/>
            <person name="Mardanov A.V."/>
            <person name="Ivasenko D.A."/>
            <person name="Antsiferov D.V."/>
            <person name="Beletsky A.V."/>
            <person name="Karnachuk O.V."/>
            <person name="Ravin N.V."/>
        </authorList>
    </citation>
    <scope>NUCLEOTIDE SEQUENCE [LARGE SCALE GENOMIC DNA]</scope>
</reference>
<comment type="function">
    <text evidence="12 19">Catalyzes the ATP-dependent transfer of a sulfur to tRNA to produce 4-thiouridine in position 8 of tRNAs, which functions as a near-UV photosensor. Also catalyzes the transfer of sulfur to the sulfur carrier protein ThiS, forming ThiS-thiocarboxylate. This is a step in the synthesis of thiazole, in the thiamine biosynthesis pathway. The sulfur is donated as persulfide by IscS.</text>
</comment>
<evidence type="ECO:0000256" key="7">
    <source>
        <dbReference type="ARBA" id="ARBA00022840"/>
    </source>
</evidence>
<dbReference type="EMBL" id="PEBX01000029">
    <property type="protein sequence ID" value="PTQ56423.1"/>
    <property type="molecule type" value="Genomic_DNA"/>
</dbReference>
<evidence type="ECO:0000256" key="10">
    <source>
        <dbReference type="ARBA" id="ARBA00050570"/>
    </source>
</evidence>
<dbReference type="GO" id="GO:0005524">
    <property type="term" value="F:ATP binding"/>
    <property type="evidence" value="ECO:0007669"/>
    <property type="project" value="UniProtKB-UniRule"/>
</dbReference>
<dbReference type="PANTHER" id="PTHR43209">
    <property type="entry name" value="TRNA SULFURTRANSFERASE"/>
    <property type="match status" value="1"/>
</dbReference>
<dbReference type="EC" id="2.8.1.4" evidence="14 19"/>
<proteinExistence type="inferred from homology"/>
<feature type="binding site" evidence="19">
    <location>
        <position position="309"/>
    </location>
    <ligand>
        <name>ATP</name>
        <dbReference type="ChEBI" id="CHEBI:30616"/>
    </ligand>
</feature>
<dbReference type="PANTHER" id="PTHR43209:SF1">
    <property type="entry name" value="TRNA SULFURTRANSFERASE"/>
    <property type="match status" value="1"/>
</dbReference>
<dbReference type="InterPro" id="IPR020536">
    <property type="entry name" value="ThiI_AANH"/>
</dbReference>
<dbReference type="GO" id="GO:0002937">
    <property type="term" value="P:tRNA 4-thiouridine biosynthesis"/>
    <property type="evidence" value="ECO:0007669"/>
    <property type="project" value="TreeGrafter"/>
</dbReference>
<evidence type="ECO:0000256" key="17">
    <source>
        <dbReference type="ARBA" id="ARBA00077849"/>
    </source>
</evidence>
<evidence type="ECO:0000256" key="11">
    <source>
        <dbReference type="ARBA" id="ARBA00052330"/>
    </source>
</evidence>
<keyword evidence="7 19" id="KW-0067">ATP-binding</keyword>
<dbReference type="InterPro" id="IPR003720">
    <property type="entry name" value="tRNA_STrfase"/>
</dbReference>
<dbReference type="GO" id="GO:0140741">
    <property type="term" value="F:tRNA-uracil-4 sulfurtransferase activity"/>
    <property type="evidence" value="ECO:0007669"/>
    <property type="project" value="UniProtKB-EC"/>
</dbReference>
<dbReference type="InterPro" id="IPR004114">
    <property type="entry name" value="THUMP_dom"/>
</dbReference>
<feature type="compositionally biased region" description="Basic and acidic residues" evidence="20">
    <location>
        <begin position="1"/>
        <end position="12"/>
    </location>
</feature>
<organism evidence="22 23">
    <name type="scientific">Candidatus Carbonibacillus altaicus</name>
    <dbReference type="NCBI Taxonomy" id="2163959"/>
    <lineage>
        <taxon>Bacteria</taxon>
        <taxon>Bacillati</taxon>
        <taxon>Bacillota</taxon>
        <taxon>Bacilli</taxon>
        <taxon>Bacillales</taxon>
        <taxon>Candidatus Carbonibacillus</taxon>
    </lineage>
</organism>
<feature type="binding site" evidence="19">
    <location>
        <position position="331"/>
    </location>
    <ligand>
        <name>ATP</name>
        <dbReference type="ChEBI" id="CHEBI:30616"/>
    </ligand>
</feature>
<evidence type="ECO:0000313" key="23">
    <source>
        <dbReference type="Proteomes" id="UP000244338"/>
    </source>
</evidence>